<evidence type="ECO:0000256" key="6">
    <source>
        <dbReference type="ARBA" id="ARBA00022737"/>
    </source>
</evidence>
<gene>
    <name evidence="12" type="ORF">g.8042</name>
</gene>
<dbReference type="InterPro" id="IPR001611">
    <property type="entry name" value="Leu-rich_rpt"/>
</dbReference>
<accession>A0A1B6MSC5</accession>
<feature type="domain" description="LRRCT" evidence="11">
    <location>
        <begin position="371"/>
        <end position="418"/>
    </location>
</feature>
<evidence type="ECO:0000313" key="12">
    <source>
        <dbReference type="EMBL" id="JAT38841.1"/>
    </source>
</evidence>
<dbReference type="SMART" id="SM00369">
    <property type="entry name" value="LRR_TYP"/>
    <property type="match status" value="11"/>
</dbReference>
<evidence type="ECO:0000256" key="7">
    <source>
        <dbReference type="ARBA" id="ARBA00022989"/>
    </source>
</evidence>
<name>A0A1B6MSC5_9HEMI</name>
<dbReference type="FunFam" id="3.80.10.10:FF:000611">
    <property type="entry name" value="Capricious, isoform E"/>
    <property type="match status" value="1"/>
</dbReference>
<feature type="signal peptide" evidence="10">
    <location>
        <begin position="1"/>
        <end position="16"/>
    </location>
</feature>
<dbReference type="PANTHER" id="PTHR24369:SF210">
    <property type="entry name" value="CHAOPTIN-RELATED"/>
    <property type="match status" value="1"/>
</dbReference>
<comment type="subcellular location">
    <subcellularLocation>
        <location evidence="1">Cell membrane</location>
    </subcellularLocation>
</comment>
<keyword evidence="3" id="KW-0433">Leucine-rich repeat</keyword>
<dbReference type="SMART" id="SM00082">
    <property type="entry name" value="LRRCT"/>
    <property type="match status" value="1"/>
</dbReference>
<evidence type="ECO:0000256" key="2">
    <source>
        <dbReference type="ARBA" id="ARBA00022475"/>
    </source>
</evidence>
<evidence type="ECO:0000256" key="4">
    <source>
        <dbReference type="ARBA" id="ARBA00022692"/>
    </source>
</evidence>
<dbReference type="Pfam" id="PF13855">
    <property type="entry name" value="LRR_8"/>
    <property type="match status" value="3"/>
</dbReference>
<evidence type="ECO:0000259" key="11">
    <source>
        <dbReference type="SMART" id="SM00082"/>
    </source>
</evidence>
<feature type="chain" id="PRO_5008588478" description="LRRCT domain-containing protein" evidence="10">
    <location>
        <begin position="17"/>
        <end position="497"/>
    </location>
</feature>
<keyword evidence="6" id="KW-0677">Repeat</keyword>
<dbReference type="InterPro" id="IPR050541">
    <property type="entry name" value="LRR_TM_domain-containing"/>
</dbReference>
<dbReference type="SMART" id="SM00365">
    <property type="entry name" value="LRR_SD22"/>
    <property type="match status" value="4"/>
</dbReference>
<organism evidence="12">
    <name type="scientific">Graphocephala atropunctata</name>
    <dbReference type="NCBI Taxonomy" id="36148"/>
    <lineage>
        <taxon>Eukaryota</taxon>
        <taxon>Metazoa</taxon>
        <taxon>Ecdysozoa</taxon>
        <taxon>Arthropoda</taxon>
        <taxon>Hexapoda</taxon>
        <taxon>Insecta</taxon>
        <taxon>Pterygota</taxon>
        <taxon>Neoptera</taxon>
        <taxon>Paraneoptera</taxon>
        <taxon>Hemiptera</taxon>
        <taxon>Auchenorrhyncha</taxon>
        <taxon>Membracoidea</taxon>
        <taxon>Cicadellidae</taxon>
        <taxon>Cicadellinae</taxon>
        <taxon>Cicadellini</taxon>
        <taxon>Graphocephala</taxon>
    </lineage>
</organism>
<dbReference type="InterPro" id="IPR032675">
    <property type="entry name" value="LRR_dom_sf"/>
</dbReference>
<dbReference type="AlphaFoldDB" id="A0A1B6MSC5"/>
<evidence type="ECO:0000256" key="5">
    <source>
        <dbReference type="ARBA" id="ARBA00022729"/>
    </source>
</evidence>
<evidence type="ECO:0000256" key="3">
    <source>
        <dbReference type="ARBA" id="ARBA00022614"/>
    </source>
</evidence>
<keyword evidence="7 9" id="KW-1133">Transmembrane helix</keyword>
<dbReference type="Gene3D" id="3.80.10.10">
    <property type="entry name" value="Ribonuclease Inhibitor"/>
    <property type="match status" value="2"/>
</dbReference>
<dbReference type="SUPFAM" id="SSF52058">
    <property type="entry name" value="L domain-like"/>
    <property type="match status" value="1"/>
</dbReference>
<evidence type="ECO:0000256" key="8">
    <source>
        <dbReference type="ARBA" id="ARBA00023136"/>
    </source>
</evidence>
<reference evidence="12" key="1">
    <citation type="submission" date="2015-11" db="EMBL/GenBank/DDBJ databases">
        <title>De novo transcriptome assembly of four potential Pierce s Disease insect vectors from Arizona vineyards.</title>
        <authorList>
            <person name="Tassone E.E."/>
        </authorList>
    </citation>
    <scope>NUCLEOTIDE SEQUENCE</scope>
</reference>
<dbReference type="EMBL" id="GEBQ01001136">
    <property type="protein sequence ID" value="JAT38841.1"/>
    <property type="molecule type" value="Transcribed_RNA"/>
</dbReference>
<keyword evidence="5 10" id="KW-0732">Signal</keyword>
<dbReference type="FunFam" id="3.80.10.10:FF:001438">
    <property type="entry name" value="Uncharacterized protein"/>
    <property type="match status" value="1"/>
</dbReference>
<keyword evidence="8 9" id="KW-0472">Membrane</keyword>
<proteinExistence type="predicted"/>
<keyword evidence="2" id="KW-1003">Cell membrane</keyword>
<feature type="transmembrane region" description="Helical" evidence="9">
    <location>
        <begin position="426"/>
        <end position="447"/>
    </location>
</feature>
<dbReference type="PROSITE" id="PS51450">
    <property type="entry name" value="LRR"/>
    <property type="match status" value="2"/>
</dbReference>
<dbReference type="InterPro" id="IPR000483">
    <property type="entry name" value="Cys-rich_flank_reg_C"/>
</dbReference>
<dbReference type="PANTHER" id="PTHR24369">
    <property type="entry name" value="ANTIGEN BSP, PUTATIVE-RELATED"/>
    <property type="match status" value="1"/>
</dbReference>
<sequence length="497" mass="55289">MFRLLLVCMLLSSARGVAFCPQGCTCDDETLVVSCVEANLDVIPITLNPAIQRLVLKYNRVKSVDAAFQFYGDLQYVDLSHNHLVSITNKSFEAQKNLVEFHLNHNRMSQITNTTFEGLKQLKVLSLRGNFLEDLPDRLFVLLHLLEELDLGQNRITRIDSAAFDGLPSLRVLYLDDNLLKVVPTPTFPYLSSLAELHVGLNVFSSLSDDTFKGLTKLSILDVSDASLLNVTENAFRGLGTLRKLVLTGNRLSTVPTKQLSGLARVEELSIGQNDFRSVEALAFQGLTNLRQLDISGAPVLERIVKGCLSDNLNLESLTISSNKKLSSIDDGAFAGLPNLRNLVLRDNAFTAFSESMVAWPELRKIDVAENPLYCGCNLRWLKELLSQRNTSQVLCASPSNLKNKPLKSVSLDDLGCAMHDTRQQAIIGVICATVAFVAAVLALMLYRNRRAMQSALKSVKWDKPKISGKECEYQKTHLEDDYRQAQPYKPEPVTEL</sequence>
<evidence type="ECO:0000256" key="9">
    <source>
        <dbReference type="SAM" id="Phobius"/>
    </source>
</evidence>
<dbReference type="GO" id="GO:0005886">
    <property type="term" value="C:plasma membrane"/>
    <property type="evidence" value="ECO:0007669"/>
    <property type="project" value="UniProtKB-SubCell"/>
</dbReference>
<protein>
    <recommendedName>
        <fullName evidence="11">LRRCT domain-containing protein</fullName>
    </recommendedName>
</protein>
<evidence type="ECO:0000256" key="1">
    <source>
        <dbReference type="ARBA" id="ARBA00004236"/>
    </source>
</evidence>
<dbReference type="InterPro" id="IPR003591">
    <property type="entry name" value="Leu-rich_rpt_typical-subtyp"/>
</dbReference>
<evidence type="ECO:0000256" key="10">
    <source>
        <dbReference type="SAM" id="SignalP"/>
    </source>
</evidence>
<keyword evidence="4 9" id="KW-0812">Transmembrane</keyword>